<dbReference type="PANTHER" id="PTHR34856">
    <property type="entry name" value="PROTEIN NRFD"/>
    <property type="match status" value="1"/>
</dbReference>
<feature type="transmembrane region" description="Helical" evidence="8">
    <location>
        <begin position="159"/>
        <end position="179"/>
    </location>
</feature>
<dbReference type="GO" id="GO:0005886">
    <property type="term" value="C:plasma membrane"/>
    <property type="evidence" value="ECO:0007669"/>
    <property type="project" value="UniProtKB-SubCell"/>
</dbReference>
<protein>
    <submittedName>
        <fullName evidence="9">Polysulfide reductase NrfD</fullName>
    </submittedName>
</protein>
<dbReference type="AlphaFoldDB" id="A0A2T0LKJ8"/>
<comment type="similarity">
    <text evidence="2">Belongs to the NrfD family.</text>
</comment>
<evidence type="ECO:0000256" key="8">
    <source>
        <dbReference type="SAM" id="Phobius"/>
    </source>
</evidence>
<feature type="compositionally biased region" description="Basic and acidic residues" evidence="7">
    <location>
        <begin position="1"/>
        <end position="17"/>
    </location>
</feature>
<dbReference type="InterPro" id="IPR052049">
    <property type="entry name" value="Electron_transfer_protein"/>
</dbReference>
<proteinExistence type="inferred from homology"/>
<dbReference type="OrthoDB" id="112837at2"/>
<dbReference type="PANTHER" id="PTHR34856:SF2">
    <property type="entry name" value="PROTEIN NRFD"/>
    <property type="match status" value="1"/>
</dbReference>
<evidence type="ECO:0000313" key="10">
    <source>
        <dbReference type="Proteomes" id="UP000238362"/>
    </source>
</evidence>
<dbReference type="Gene3D" id="1.20.1630.10">
    <property type="entry name" value="Formate dehydrogenase/DMSO reductase domain"/>
    <property type="match status" value="1"/>
</dbReference>
<feature type="transmembrane region" description="Helical" evidence="8">
    <location>
        <begin position="63"/>
        <end position="82"/>
    </location>
</feature>
<dbReference type="EMBL" id="PVNH01000015">
    <property type="protein sequence ID" value="PRX43429.1"/>
    <property type="molecule type" value="Genomic_DNA"/>
</dbReference>
<organism evidence="9 10">
    <name type="scientific">Prauserella shujinwangii</name>
    <dbReference type="NCBI Taxonomy" id="1453103"/>
    <lineage>
        <taxon>Bacteria</taxon>
        <taxon>Bacillati</taxon>
        <taxon>Actinomycetota</taxon>
        <taxon>Actinomycetes</taxon>
        <taxon>Pseudonocardiales</taxon>
        <taxon>Pseudonocardiaceae</taxon>
        <taxon>Prauserella</taxon>
    </lineage>
</organism>
<evidence type="ECO:0000313" key="9">
    <source>
        <dbReference type="EMBL" id="PRX43429.1"/>
    </source>
</evidence>
<keyword evidence="3" id="KW-1003">Cell membrane</keyword>
<dbReference type="RefSeq" id="WP_106182445.1">
    <property type="nucleotide sequence ID" value="NZ_PVNH01000015.1"/>
</dbReference>
<evidence type="ECO:0000256" key="7">
    <source>
        <dbReference type="SAM" id="MobiDB-lite"/>
    </source>
</evidence>
<feature type="region of interest" description="Disordered" evidence="7">
    <location>
        <begin position="322"/>
        <end position="344"/>
    </location>
</feature>
<feature type="transmembrane region" description="Helical" evidence="8">
    <location>
        <begin position="199"/>
        <end position="217"/>
    </location>
</feature>
<reference evidence="9 10" key="1">
    <citation type="submission" date="2018-03" db="EMBL/GenBank/DDBJ databases">
        <title>Genomic Encyclopedia of Type Strains, Phase III (KMG-III): the genomes of soil and plant-associated and newly described type strains.</title>
        <authorList>
            <person name="Whitman W."/>
        </authorList>
    </citation>
    <scope>NUCLEOTIDE SEQUENCE [LARGE SCALE GENOMIC DNA]</scope>
    <source>
        <strain evidence="9 10">CGMCC 4.7125</strain>
    </source>
</reference>
<feature type="compositionally biased region" description="Basic and acidic residues" evidence="7">
    <location>
        <begin position="322"/>
        <end position="334"/>
    </location>
</feature>
<feature type="transmembrane region" description="Helical" evidence="8">
    <location>
        <begin position="132"/>
        <end position="152"/>
    </location>
</feature>
<evidence type="ECO:0000256" key="5">
    <source>
        <dbReference type="ARBA" id="ARBA00022989"/>
    </source>
</evidence>
<keyword evidence="5 8" id="KW-1133">Transmembrane helix</keyword>
<dbReference type="Proteomes" id="UP000238362">
    <property type="component" value="Unassembled WGS sequence"/>
</dbReference>
<evidence type="ECO:0000256" key="2">
    <source>
        <dbReference type="ARBA" id="ARBA00008929"/>
    </source>
</evidence>
<feature type="region of interest" description="Disordered" evidence="7">
    <location>
        <begin position="1"/>
        <end position="35"/>
    </location>
</feature>
<accession>A0A2T0LKJ8</accession>
<keyword evidence="6 8" id="KW-0472">Membrane</keyword>
<dbReference type="Pfam" id="PF03916">
    <property type="entry name" value="NrfD"/>
    <property type="match status" value="1"/>
</dbReference>
<feature type="compositionally biased region" description="Gly residues" evidence="7">
    <location>
        <begin position="335"/>
        <end position="344"/>
    </location>
</feature>
<feature type="transmembrane region" description="Helical" evidence="8">
    <location>
        <begin position="94"/>
        <end position="112"/>
    </location>
</feature>
<gene>
    <name evidence="9" type="ORF">B0I33_11547</name>
</gene>
<keyword evidence="4 8" id="KW-0812">Transmembrane</keyword>
<keyword evidence="10" id="KW-1185">Reference proteome</keyword>
<comment type="caution">
    <text evidence="9">The sequence shown here is derived from an EMBL/GenBank/DDBJ whole genome shotgun (WGS) entry which is preliminary data.</text>
</comment>
<name>A0A2T0LKJ8_9PSEU</name>
<sequence>MKGQDAEHGSLDSRPAREAMTGVHTGRKRKGEQPVVPDTEFTSYYGKPVLNGPVWKSPDVPGYLFLGGVAGASSVLGAGAHATGRNRLAVAAKTGAFGAVTVSLGALIHDLGRPARFLNMLRVFKPTSPMNMGSWLLTAYGPCAGAAALSAVTGRLPRIGALATAGAALTGPAVAAYTAALVSDTAVPAWHDGHRELPYVFTGSAAVGAGGLGLLAAPDREAGPARNLALFGTVLELAAFRRMERRLGMVAEPYRAGKPGGMVRAGEALAVAGVAGATLGRRSRVARALSGAGLLAASALSKWGIFDAGKVSAEDPKYTIVPQRERLRERERGGDGWPAGNGAR</sequence>
<dbReference type="InterPro" id="IPR005614">
    <property type="entry name" value="NrfD-like"/>
</dbReference>
<comment type="subcellular location">
    <subcellularLocation>
        <location evidence="1">Cell membrane</location>
        <topology evidence="1">Multi-pass membrane protein</topology>
    </subcellularLocation>
</comment>
<evidence type="ECO:0000256" key="4">
    <source>
        <dbReference type="ARBA" id="ARBA00022692"/>
    </source>
</evidence>
<evidence type="ECO:0000256" key="1">
    <source>
        <dbReference type="ARBA" id="ARBA00004651"/>
    </source>
</evidence>
<evidence type="ECO:0000256" key="3">
    <source>
        <dbReference type="ARBA" id="ARBA00022475"/>
    </source>
</evidence>
<evidence type="ECO:0000256" key="6">
    <source>
        <dbReference type="ARBA" id="ARBA00023136"/>
    </source>
</evidence>